<keyword evidence="16" id="KW-1185">Reference proteome</keyword>
<keyword evidence="6" id="KW-0547">Nucleotide-binding</keyword>
<dbReference type="Gene3D" id="3.40.50.300">
    <property type="entry name" value="P-loop containing nucleotide triphosphate hydrolases"/>
    <property type="match status" value="1"/>
</dbReference>
<organism evidence="15 16">
    <name type="scientific">Peribacillus deserti</name>
    <dbReference type="NCBI Taxonomy" id="673318"/>
    <lineage>
        <taxon>Bacteria</taxon>
        <taxon>Bacillati</taxon>
        <taxon>Bacillota</taxon>
        <taxon>Bacilli</taxon>
        <taxon>Bacillales</taxon>
        <taxon>Bacillaceae</taxon>
        <taxon>Peribacillus</taxon>
    </lineage>
</organism>
<keyword evidence="11" id="KW-1006">Bacterial flagellum protein export</keyword>
<evidence type="ECO:0000256" key="4">
    <source>
        <dbReference type="ARBA" id="ARBA00022448"/>
    </source>
</evidence>
<keyword evidence="15" id="KW-0282">Flagellum</keyword>
<evidence type="ECO:0000313" key="16">
    <source>
        <dbReference type="Proteomes" id="UP000823486"/>
    </source>
</evidence>
<sequence length="396" mass="44260">MKIKKYVAPTMAQAMNEIRSELGNDAVILNSKVIHSGGFMGLFKKRNFEVVAAVDPKPAAAMQKPLVKEKPRKALVKNKKKRAEAEELTKPADNIHRGQSGNSSLPAAMMNEISELKQMLSGLSADTADLNERLPEPIQNISSSLRTHEVDQKIRQELINKLLEKWYLSQGKAKAREIEGWAREELKQKLAHISLPEPVFSKKYINVVGPTGVGKTTTLAKLASEIVLKQQKKIAFITTDTYRIGAIEQLKTYAQILGVPLEVAYNAEDFSRAAKRFADYEHIFVDTAGRNFRNQEYVQDLKEVINFQEEMETYLVLSLASRQVDMQDIYSQFSIIPINGFIFTKADETSCHGPMINLMIKHQIGAAFLAAGQNVPDDIEPATPDAIIKTLFGDIT</sequence>
<evidence type="ECO:0000256" key="6">
    <source>
        <dbReference type="ARBA" id="ARBA00022741"/>
    </source>
</evidence>
<keyword evidence="10" id="KW-0472">Membrane</keyword>
<evidence type="ECO:0000256" key="8">
    <source>
        <dbReference type="ARBA" id="ARBA00022927"/>
    </source>
</evidence>
<reference evidence="15 16" key="1">
    <citation type="submission" date="2021-01" db="EMBL/GenBank/DDBJ databases">
        <title>Genomic Encyclopedia of Type Strains, Phase IV (KMG-IV): sequencing the most valuable type-strain genomes for metagenomic binning, comparative biology and taxonomic classification.</title>
        <authorList>
            <person name="Goeker M."/>
        </authorList>
    </citation>
    <scope>NUCLEOTIDE SEQUENCE [LARGE SCALE GENOMIC DNA]</scope>
    <source>
        <strain evidence="15 16">DSM 105482</strain>
    </source>
</reference>
<evidence type="ECO:0000256" key="2">
    <source>
        <dbReference type="ARBA" id="ARBA00008531"/>
    </source>
</evidence>
<keyword evidence="15" id="KW-0966">Cell projection</keyword>
<dbReference type="SMART" id="SM00962">
    <property type="entry name" value="SRP54"/>
    <property type="match status" value="1"/>
</dbReference>
<evidence type="ECO:0000256" key="7">
    <source>
        <dbReference type="ARBA" id="ARBA00022795"/>
    </source>
</evidence>
<dbReference type="InterPro" id="IPR027417">
    <property type="entry name" value="P-loop_NTPase"/>
</dbReference>
<comment type="similarity">
    <text evidence="2">Belongs to the GTP-binding SRP family.</text>
</comment>
<comment type="function">
    <text evidence="12">Necessary for flagellar biosynthesis. May be involved in translocation of the flagellum.</text>
</comment>
<accession>A0ABS2QGL8</accession>
<dbReference type="CDD" id="cd17873">
    <property type="entry name" value="FlhF"/>
    <property type="match status" value="1"/>
</dbReference>
<dbReference type="Gene3D" id="1.20.120.1380">
    <property type="entry name" value="Flagellar FlhF biosynthesis protein, N domain"/>
    <property type="match status" value="1"/>
</dbReference>
<evidence type="ECO:0000313" key="15">
    <source>
        <dbReference type="EMBL" id="MBM7692247.1"/>
    </source>
</evidence>
<dbReference type="Pfam" id="PF00448">
    <property type="entry name" value="SRP54"/>
    <property type="match status" value="1"/>
</dbReference>
<dbReference type="PANTHER" id="PTHR43134">
    <property type="entry name" value="SIGNAL RECOGNITION PARTICLE RECEPTOR SUBUNIT ALPHA"/>
    <property type="match status" value="1"/>
</dbReference>
<evidence type="ECO:0000259" key="14">
    <source>
        <dbReference type="SMART" id="SM00962"/>
    </source>
</evidence>
<protein>
    <recommendedName>
        <fullName evidence="3 13">Flagellar biosynthesis protein FlhF</fullName>
    </recommendedName>
</protein>
<dbReference type="InterPro" id="IPR020006">
    <property type="entry name" value="FlhF"/>
</dbReference>
<keyword evidence="7" id="KW-1005">Bacterial flagellum biogenesis</keyword>
<keyword evidence="5" id="KW-1003">Cell membrane</keyword>
<dbReference type="EMBL" id="JAFBFI010000006">
    <property type="protein sequence ID" value="MBM7692247.1"/>
    <property type="molecule type" value="Genomic_DNA"/>
</dbReference>
<keyword evidence="4" id="KW-0813">Transport</keyword>
<keyword evidence="8" id="KW-0653">Protein transport</keyword>
<dbReference type="Proteomes" id="UP000823486">
    <property type="component" value="Unassembled WGS sequence"/>
</dbReference>
<dbReference type="InterPro" id="IPR000897">
    <property type="entry name" value="SRP54_GTPase_dom"/>
</dbReference>
<name>A0ABS2QGL8_9BACI</name>
<evidence type="ECO:0000256" key="9">
    <source>
        <dbReference type="ARBA" id="ARBA00023134"/>
    </source>
</evidence>
<gene>
    <name evidence="15" type="ORF">JOC77_001677</name>
</gene>
<dbReference type="SUPFAM" id="SSF52540">
    <property type="entry name" value="P-loop containing nucleoside triphosphate hydrolases"/>
    <property type="match status" value="1"/>
</dbReference>
<comment type="caution">
    <text evidence="15">The sequence shown here is derived from an EMBL/GenBank/DDBJ whole genome shotgun (WGS) entry which is preliminary data.</text>
</comment>
<evidence type="ECO:0000256" key="12">
    <source>
        <dbReference type="ARBA" id="ARBA00025337"/>
    </source>
</evidence>
<evidence type="ECO:0000256" key="5">
    <source>
        <dbReference type="ARBA" id="ARBA00022475"/>
    </source>
</evidence>
<feature type="domain" description="SRP54-type proteins GTP-binding" evidence="14">
    <location>
        <begin position="202"/>
        <end position="393"/>
    </location>
</feature>
<keyword evidence="9" id="KW-0342">GTP-binding</keyword>
<keyword evidence="15" id="KW-0969">Cilium</keyword>
<dbReference type="RefSeq" id="WP_204541326.1">
    <property type="nucleotide sequence ID" value="NZ_JAFBFI010000006.1"/>
</dbReference>
<evidence type="ECO:0000256" key="1">
    <source>
        <dbReference type="ARBA" id="ARBA00004413"/>
    </source>
</evidence>
<evidence type="ECO:0000256" key="11">
    <source>
        <dbReference type="ARBA" id="ARBA00023225"/>
    </source>
</evidence>
<dbReference type="PANTHER" id="PTHR43134:SF3">
    <property type="entry name" value="FLAGELLAR BIOSYNTHESIS PROTEIN FLHF"/>
    <property type="match status" value="1"/>
</dbReference>
<proteinExistence type="inferred from homology"/>
<evidence type="ECO:0000256" key="13">
    <source>
        <dbReference type="NCBIfam" id="TIGR03499"/>
    </source>
</evidence>
<dbReference type="NCBIfam" id="TIGR03499">
    <property type="entry name" value="FlhF"/>
    <property type="match status" value="1"/>
</dbReference>
<comment type="subcellular location">
    <subcellularLocation>
        <location evidence="1">Cell membrane</location>
        <topology evidence="1">Peripheral membrane protein</topology>
        <orientation evidence="1">Cytoplasmic side</orientation>
    </subcellularLocation>
</comment>
<dbReference type="InterPro" id="IPR047040">
    <property type="entry name" value="FlhF__GTPase_dom"/>
</dbReference>
<evidence type="ECO:0000256" key="10">
    <source>
        <dbReference type="ARBA" id="ARBA00023136"/>
    </source>
</evidence>
<evidence type="ECO:0000256" key="3">
    <source>
        <dbReference type="ARBA" id="ARBA00014919"/>
    </source>
</evidence>